<feature type="compositionally biased region" description="Basic and acidic residues" evidence="1">
    <location>
        <begin position="1"/>
        <end position="62"/>
    </location>
</feature>
<comment type="caution">
    <text evidence="3">The sequence shown here is derived from an EMBL/GenBank/DDBJ whole genome shotgun (WGS) entry which is preliminary data.</text>
</comment>
<accession>A0ABU3QN54</accession>
<protein>
    <recommendedName>
        <fullName evidence="2">Novel STAND NTPase 3 domain-containing protein</fullName>
    </recommendedName>
</protein>
<evidence type="ECO:0000259" key="2">
    <source>
        <dbReference type="Pfam" id="PF20720"/>
    </source>
</evidence>
<evidence type="ECO:0000313" key="3">
    <source>
        <dbReference type="EMBL" id="MDT9684195.1"/>
    </source>
</evidence>
<evidence type="ECO:0000313" key="4">
    <source>
        <dbReference type="Proteomes" id="UP001250181"/>
    </source>
</evidence>
<reference evidence="3 4" key="1">
    <citation type="submission" date="2023-09" db="EMBL/GenBank/DDBJ databases">
        <title>Streptomyces sp. nov.: A antagonism against Alternaria gaisen Producing Streptochlin, Isolated from Tamarix root soil.</title>
        <authorList>
            <person name="Chen Y."/>
        </authorList>
    </citation>
    <scope>NUCLEOTIDE SEQUENCE [LARGE SCALE GENOMIC DNA]</scope>
    <source>
        <strain evidence="3 4">TRM76323</strain>
    </source>
</reference>
<dbReference type="InterPro" id="IPR049050">
    <property type="entry name" value="nSTAND3"/>
</dbReference>
<gene>
    <name evidence="3" type="ORF">RND61_19320</name>
</gene>
<organism evidence="3 4">
    <name type="scientific">Streptomyces tamarix</name>
    <dbReference type="NCBI Taxonomy" id="3078565"/>
    <lineage>
        <taxon>Bacteria</taxon>
        <taxon>Bacillati</taxon>
        <taxon>Actinomycetota</taxon>
        <taxon>Actinomycetes</taxon>
        <taxon>Kitasatosporales</taxon>
        <taxon>Streptomycetaceae</taxon>
        <taxon>Streptomyces</taxon>
    </lineage>
</organism>
<dbReference type="EMBL" id="JAWCTQ010000024">
    <property type="protein sequence ID" value="MDT9684195.1"/>
    <property type="molecule type" value="Genomic_DNA"/>
</dbReference>
<feature type="region of interest" description="Disordered" evidence="1">
    <location>
        <begin position="212"/>
        <end position="242"/>
    </location>
</feature>
<feature type="region of interest" description="Disordered" evidence="1">
    <location>
        <begin position="1"/>
        <end position="90"/>
    </location>
</feature>
<keyword evidence="4" id="KW-1185">Reference proteome</keyword>
<evidence type="ECO:0000256" key="1">
    <source>
        <dbReference type="SAM" id="MobiDB-lite"/>
    </source>
</evidence>
<dbReference type="SUPFAM" id="SSF52540">
    <property type="entry name" value="P-loop containing nucleoside triphosphate hydrolases"/>
    <property type="match status" value="1"/>
</dbReference>
<sequence length="790" mass="84843">MTDHDDAPQPDHHADDAKPADPPHDRDRDHRDRDHRDRDHRDRDGAGKEQPGRDPADADRAPEPPPNPFDHAGRNPLGASGGTGGAGTAHAARTTFEHGRAERRYDIRGDGQVFEDNTFINQFWVDSGPPAVQGAVPGETLERLADVYCETTGYQRMKHLLRSCGLLVLTGEPGSGRTATALALLSELTDDHVTRLDPATAVHTIGDDALQPGHGYLLELPPEDGTGADPEPGDGDRTPRPRRLTELHLDRLSGQLRAKGSYGVILVESGDLADRLLQGRYGAYCPPPPPAEVLHRHLRTLLRGEPDGALDEARALAAHEDVTRALGLDELRPREAARLAHHLARHQKGELTRTQLLDDCGAFVRAQARAWFAGADRPGTLPEALPALNAAAFRVAVAVFNGSAYSLTAEAAELLAWELAVTLDPGHPAGRRLFGTHADNRPVVARSVVEDGELDLGAARVPARVIRFQGDALATAVLREVWNGHHNVRGPVARWLRGLCDDPRPEVWVRASVAAGVLCSWDWVYGFGELVRPLAALDGRVPRMAAATALAEAARDPRVQPAVAAVLREWARSGDSALVDTAVLAHGYALPTGSVRSALDALGAVVRSEGGDDADVLGTASFSVMRLLASTDPEAVVHRLGHWLGDGRRSLADLVLLTAIGTLTMRTTHLWGLTEVPHLEPYGARPLLLALLATRPGLTPSLAALVRAALGTPRSGEPALDGLASLLRRAARDPETLRLVCGLLPLLATTPRDRDRLRGLLTGLVRDRDKPLDKTAAGRMWDAVAEGAER</sequence>
<dbReference type="InterPro" id="IPR027417">
    <property type="entry name" value="P-loop_NTPase"/>
</dbReference>
<dbReference type="Pfam" id="PF20720">
    <property type="entry name" value="nSTAND3"/>
    <property type="match status" value="1"/>
</dbReference>
<proteinExistence type="predicted"/>
<name>A0ABU3QN54_9ACTN</name>
<dbReference type="RefSeq" id="WP_315879254.1">
    <property type="nucleotide sequence ID" value="NZ_JAWCTQ010000024.1"/>
</dbReference>
<dbReference type="Proteomes" id="UP001250181">
    <property type="component" value="Unassembled WGS sequence"/>
</dbReference>
<feature type="domain" description="Novel STAND NTPase 3" evidence="2">
    <location>
        <begin position="148"/>
        <end position="192"/>
    </location>
</feature>